<dbReference type="EMBL" id="JAYWIO010000008">
    <property type="protein sequence ID" value="KAK7244672.1"/>
    <property type="molecule type" value="Genomic_DNA"/>
</dbReference>
<keyword evidence="1" id="KW-1133">Transmembrane helix</keyword>
<evidence type="ECO:0000313" key="2">
    <source>
        <dbReference type="EMBL" id="KAK7244666.1"/>
    </source>
</evidence>
<gene>
    <name evidence="2" type="ORF">RIF29_39491</name>
    <name evidence="3" type="ORF">RIF29_39497</name>
</gene>
<sequence length="124" mass="14656">MQYIIFAYHSLLSMFCGTVTGNYTLQFTPLHSLSLCYASLLLFFFFFFFLCPFHFHVRHKPKSQTLNSTFDPTFNVTHPTLDSSLNHFLLAFQVSATSQFVRLFVYYYFLFSLLTLFFLDLFLC</sequence>
<name>A0AAN9E7M4_CROPI</name>
<reference evidence="3 4" key="1">
    <citation type="submission" date="2024-01" db="EMBL/GenBank/DDBJ databases">
        <title>The genomes of 5 underutilized Papilionoideae crops provide insights into root nodulation and disease resistanc.</title>
        <authorList>
            <person name="Yuan L."/>
        </authorList>
    </citation>
    <scope>NUCLEOTIDE SEQUENCE [LARGE SCALE GENOMIC DNA]</scope>
    <source>
        <strain evidence="3">ZHUSHIDOU_FW_LH</strain>
        <tissue evidence="3">Leaf</tissue>
    </source>
</reference>
<evidence type="ECO:0000313" key="4">
    <source>
        <dbReference type="Proteomes" id="UP001372338"/>
    </source>
</evidence>
<accession>A0AAN9E7M4</accession>
<dbReference type="AlphaFoldDB" id="A0AAN9E7M4"/>
<organism evidence="3 4">
    <name type="scientific">Crotalaria pallida</name>
    <name type="common">Smooth rattlebox</name>
    <name type="synonym">Crotalaria striata</name>
    <dbReference type="NCBI Taxonomy" id="3830"/>
    <lineage>
        <taxon>Eukaryota</taxon>
        <taxon>Viridiplantae</taxon>
        <taxon>Streptophyta</taxon>
        <taxon>Embryophyta</taxon>
        <taxon>Tracheophyta</taxon>
        <taxon>Spermatophyta</taxon>
        <taxon>Magnoliopsida</taxon>
        <taxon>eudicotyledons</taxon>
        <taxon>Gunneridae</taxon>
        <taxon>Pentapetalae</taxon>
        <taxon>rosids</taxon>
        <taxon>fabids</taxon>
        <taxon>Fabales</taxon>
        <taxon>Fabaceae</taxon>
        <taxon>Papilionoideae</taxon>
        <taxon>50 kb inversion clade</taxon>
        <taxon>genistoids sensu lato</taxon>
        <taxon>core genistoids</taxon>
        <taxon>Crotalarieae</taxon>
        <taxon>Crotalaria</taxon>
    </lineage>
</organism>
<feature type="transmembrane region" description="Helical" evidence="1">
    <location>
        <begin position="105"/>
        <end position="123"/>
    </location>
</feature>
<dbReference type="Proteomes" id="UP001372338">
    <property type="component" value="Unassembled WGS sequence"/>
</dbReference>
<keyword evidence="1" id="KW-0812">Transmembrane</keyword>
<protein>
    <submittedName>
        <fullName evidence="3">Uncharacterized protein</fullName>
    </submittedName>
</protein>
<keyword evidence="4" id="KW-1185">Reference proteome</keyword>
<dbReference type="EMBL" id="JAYWIO010000008">
    <property type="protein sequence ID" value="KAK7244666.1"/>
    <property type="molecule type" value="Genomic_DNA"/>
</dbReference>
<keyword evidence="1" id="KW-0472">Membrane</keyword>
<feature type="transmembrane region" description="Helical" evidence="1">
    <location>
        <begin position="6"/>
        <end position="25"/>
    </location>
</feature>
<evidence type="ECO:0000256" key="1">
    <source>
        <dbReference type="SAM" id="Phobius"/>
    </source>
</evidence>
<proteinExistence type="predicted"/>
<evidence type="ECO:0000313" key="3">
    <source>
        <dbReference type="EMBL" id="KAK7244672.1"/>
    </source>
</evidence>
<feature type="transmembrane region" description="Helical" evidence="1">
    <location>
        <begin position="37"/>
        <end position="57"/>
    </location>
</feature>
<comment type="caution">
    <text evidence="3">The sequence shown here is derived from an EMBL/GenBank/DDBJ whole genome shotgun (WGS) entry which is preliminary data.</text>
</comment>